<proteinExistence type="predicted"/>
<dbReference type="PANTHER" id="PTHR10963:SF42">
    <property type="entry name" value="PUTATIVE (AFU_ORTHOLOGUE AFUA_5G02280)-RELATED"/>
    <property type="match status" value="1"/>
</dbReference>
<dbReference type="InterPro" id="IPR000757">
    <property type="entry name" value="Beta-glucanase-like"/>
</dbReference>
<dbReference type="PANTHER" id="PTHR10963">
    <property type="entry name" value="GLYCOSYL HYDROLASE-RELATED"/>
    <property type="match status" value="1"/>
</dbReference>
<accession>A0A0A1SKP8</accession>
<dbReference type="STRING" id="1531966.A0A0A1SKP8"/>
<dbReference type="OrthoDB" id="192832at2759"/>
<keyword evidence="1" id="KW-0472">Membrane</keyword>
<reference evidence="3 4" key="1">
    <citation type="journal article" date="2015" name="Genome Announc.">
        <title>Draft Genome Sequence and Gene Annotation of the Entomopathogenic Fungus Verticillium hemipterigenum.</title>
        <authorList>
            <person name="Horn F."/>
            <person name="Habel A."/>
            <person name="Scharf D.H."/>
            <person name="Dworschak J."/>
            <person name="Brakhage A.A."/>
            <person name="Guthke R."/>
            <person name="Hertweck C."/>
            <person name="Linde J."/>
        </authorList>
    </citation>
    <scope>NUCLEOTIDE SEQUENCE [LARGE SCALE GENOMIC DNA]</scope>
</reference>
<evidence type="ECO:0000313" key="4">
    <source>
        <dbReference type="Proteomes" id="UP000039046"/>
    </source>
</evidence>
<dbReference type="SUPFAM" id="SSF49899">
    <property type="entry name" value="Concanavalin A-like lectins/glucanases"/>
    <property type="match status" value="1"/>
</dbReference>
<dbReference type="GO" id="GO:0004553">
    <property type="term" value="F:hydrolase activity, hydrolyzing O-glycosyl compounds"/>
    <property type="evidence" value="ECO:0007669"/>
    <property type="project" value="InterPro"/>
</dbReference>
<protein>
    <recommendedName>
        <fullName evidence="2">GH16 domain-containing protein</fullName>
    </recommendedName>
</protein>
<dbReference type="InterPro" id="IPR013320">
    <property type="entry name" value="ConA-like_dom_sf"/>
</dbReference>
<dbReference type="InterPro" id="IPR050546">
    <property type="entry name" value="Glycosyl_Hydrlase_16"/>
</dbReference>
<feature type="domain" description="GH16" evidence="2">
    <location>
        <begin position="66"/>
        <end position="325"/>
    </location>
</feature>
<dbReference type="CDD" id="cd02181">
    <property type="entry name" value="GH16_fungal_Lam16A_glucanase"/>
    <property type="match status" value="1"/>
</dbReference>
<sequence>MATLHDDFGNPTRRDVSKPPLWNPRFWSRRVWIFSGFIVIVIIVVAVVAGVLASKNSSGSSSGAYPNYSPLSYQLQDTIGVANFFDNFNYREGYDPALGFVHYNPEPAAKQRNLTGTSSDGKSVYLRVDTTGNNETTGRHSVRIESKKQYDKGLFIFDIQHTPYGCGTWPALWLTDPETSHWPSNGEIDIMEATNNGVDGNAMTLHTSSQCSMDVRRNMTGSAGKTNCDVTADGNSNAGCGVSANKASYGEEFNKQGGGIMAVEWRDAGIRMWQFARGAIPSDITNKTPKPETWGVAVSDFPSTSCNIGSHFKNNSIVANIDLCGQLLNGKQGAYATSGCPLTCEKMVAEHPEAFDNAYWKFGDFLVYQAS</sequence>
<dbReference type="Pfam" id="PF26113">
    <property type="entry name" value="GH16_XgeA"/>
    <property type="match status" value="1"/>
</dbReference>
<keyword evidence="1" id="KW-1133">Transmembrane helix</keyword>
<gene>
    <name evidence="3" type="ORF">VHEMI00974</name>
</gene>
<dbReference type="HOGENOM" id="CLU_016972_1_0_1"/>
<evidence type="ECO:0000259" key="2">
    <source>
        <dbReference type="PROSITE" id="PS51762"/>
    </source>
</evidence>
<evidence type="ECO:0000256" key="1">
    <source>
        <dbReference type="SAM" id="Phobius"/>
    </source>
</evidence>
<dbReference type="GO" id="GO:0009251">
    <property type="term" value="P:glucan catabolic process"/>
    <property type="evidence" value="ECO:0007669"/>
    <property type="project" value="TreeGrafter"/>
</dbReference>
<evidence type="ECO:0000313" key="3">
    <source>
        <dbReference type="EMBL" id="CEJ80813.1"/>
    </source>
</evidence>
<dbReference type="Gene3D" id="2.60.120.200">
    <property type="match status" value="1"/>
</dbReference>
<dbReference type="EMBL" id="CDHN01000001">
    <property type="protein sequence ID" value="CEJ80813.1"/>
    <property type="molecule type" value="Genomic_DNA"/>
</dbReference>
<dbReference type="AlphaFoldDB" id="A0A0A1SKP8"/>
<keyword evidence="1" id="KW-0812">Transmembrane</keyword>
<feature type="transmembrane region" description="Helical" evidence="1">
    <location>
        <begin position="31"/>
        <end position="53"/>
    </location>
</feature>
<dbReference type="PROSITE" id="PS51762">
    <property type="entry name" value="GH16_2"/>
    <property type="match status" value="1"/>
</dbReference>
<organism evidence="3 4">
    <name type="scientific">[Torrubiella] hemipterigena</name>
    <dbReference type="NCBI Taxonomy" id="1531966"/>
    <lineage>
        <taxon>Eukaryota</taxon>
        <taxon>Fungi</taxon>
        <taxon>Dikarya</taxon>
        <taxon>Ascomycota</taxon>
        <taxon>Pezizomycotina</taxon>
        <taxon>Sordariomycetes</taxon>
        <taxon>Hypocreomycetidae</taxon>
        <taxon>Hypocreales</taxon>
        <taxon>Clavicipitaceae</taxon>
        <taxon>Clavicipitaceae incertae sedis</taxon>
        <taxon>'Torrubiella' clade</taxon>
    </lineage>
</organism>
<name>A0A0A1SKP8_9HYPO</name>
<dbReference type="Proteomes" id="UP000039046">
    <property type="component" value="Unassembled WGS sequence"/>
</dbReference>
<keyword evidence="4" id="KW-1185">Reference proteome</keyword>